<dbReference type="RefSeq" id="WP_210511214.1">
    <property type="nucleotide sequence ID" value="NZ_JAFIDN010000004.1"/>
</dbReference>
<evidence type="ECO:0000313" key="6">
    <source>
        <dbReference type="Proteomes" id="UP000673975"/>
    </source>
</evidence>
<protein>
    <submittedName>
        <fullName evidence="5">Metallophosphoesterase family protein</fullName>
    </submittedName>
</protein>
<name>A0A8J7S8Q3_9BACT</name>
<accession>A0A8J7S8Q3</accession>
<reference evidence="5" key="1">
    <citation type="submission" date="2021-02" db="EMBL/GenBank/DDBJ databases">
        <title>Natronogracilivirga saccharolytica gen. nov. sp. nov. a new anaerobic, haloalkiliphilic carbohydrate-fermenting bacterium from soda lake and proposing of Cyclonatronumiaceae fam. nov. in the phylum Balneolaeota.</title>
        <authorList>
            <person name="Zhilina T.N."/>
            <person name="Sorokin D.Y."/>
            <person name="Zavarzina D.G."/>
            <person name="Toshchakov S.V."/>
            <person name="Kublanov I.V."/>
        </authorList>
    </citation>
    <scope>NUCLEOTIDE SEQUENCE</scope>
    <source>
        <strain evidence="5">Z-1702</strain>
    </source>
</reference>
<comment type="caution">
    <text evidence="5">The sequence shown here is derived from an EMBL/GenBank/DDBJ whole genome shotgun (WGS) entry which is preliminary data.</text>
</comment>
<dbReference type="InterPro" id="IPR029052">
    <property type="entry name" value="Metallo-depent_PP-like"/>
</dbReference>
<feature type="region of interest" description="Disordered" evidence="2">
    <location>
        <begin position="28"/>
        <end position="48"/>
    </location>
</feature>
<evidence type="ECO:0000256" key="2">
    <source>
        <dbReference type="SAM" id="MobiDB-lite"/>
    </source>
</evidence>
<gene>
    <name evidence="5" type="ORF">NATSA_06525</name>
</gene>
<feature type="chain" id="PRO_5035253059" evidence="3">
    <location>
        <begin position="22"/>
        <end position="583"/>
    </location>
</feature>
<dbReference type="Proteomes" id="UP000673975">
    <property type="component" value="Unassembled WGS sequence"/>
</dbReference>
<dbReference type="PANTHER" id="PTHR22953">
    <property type="entry name" value="ACID PHOSPHATASE RELATED"/>
    <property type="match status" value="1"/>
</dbReference>
<keyword evidence="6" id="KW-1185">Reference proteome</keyword>
<organism evidence="5 6">
    <name type="scientific">Natronogracilivirga saccharolytica</name>
    <dbReference type="NCBI Taxonomy" id="2812953"/>
    <lineage>
        <taxon>Bacteria</taxon>
        <taxon>Pseudomonadati</taxon>
        <taxon>Balneolota</taxon>
        <taxon>Balneolia</taxon>
        <taxon>Balneolales</taxon>
        <taxon>Cyclonatronaceae</taxon>
        <taxon>Natronogracilivirga</taxon>
    </lineage>
</organism>
<feature type="domain" description="Calcineurin-like phosphoesterase" evidence="4">
    <location>
        <begin position="292"/>
        <end position="496"/>
    </location>
</feature>
<dbReference type="Pfam" id="PF00149">
    <property type="entry name" value="Metallophos"/>
    <property type="match status" value="1"/>
</dbReference>
<dbReference type="InterPro" id="IPR039331">
    <property type="entry name" value="PAPs-like"/>
</dbReference>
<evidence type="ECO:0000256" key="3">
    <source>
        <dbReference type="SAM" id="SignalP"/>
    </source>
</evidence>
<dbReference type="AlphaFoldDB" id="A0A8J7S8Q3"/>
<dbReference type="PANTHER" id="PTHR22953:SF153">
    <property type="entry name" value="PURPLE ACID PHOSPHATASE"/>
    <property type="match status" value="1"/>
</dbReference>
<keyword evidence="1 3" id="KW-0732">Signal</keyword>
<dbReference type="EMBL" id="JAFIDN010000004">
    <property type="protein sequence ID" value="MBP3192311.1"/>
    <property type="molecule type" value="Genomic_DNA"/>
</dbReference>
<evidence type="ECO:0000256" key="1">
    <source>
        <dbReference type="ARBA" id="ARBA00022729"/>
    </source>
</evidence>
<evidence type="ECO:0000313" key="5">
    <source>
        <dbReference type="EMBL" id="MBP3192311.1"/>
    </source>
</evidence>
<evidence type="ECO:0000259" key="4">
    <source>
        <dbReference type="Pfam" id="PF00149"/>
    </source>
</evidence>
<dbReference type="Gene3D" id="3.60.21.10">
    <property type="match status" value="1"/>
</dbReference>
<feature type="signal peptide" evidence="3">
    <location>
        <begin position="1"/>
        <end position="21"/>
    </location>
</feature>
<dbReference type="InterPro" id="IPR004843">
    <property type="entry name" value="Calcineurin-like_PHP"/>
</dbReference>
<dbReference type="SUPFAM" id="SSF56300">
    <property type="entry name" value="Metallo-dependent phosphatases"/>
    <property type="match status" value="1"/>
</dbReference>
<proteinExistence type="predicted"/>
<sequence>MITLILTLLLILAPAAFTASAAKAGADGTGTSAGTGLSESDASGHITSFGTEKPRQIVLTWKDDTRTTMTISWRADEPYARTVGMKRIENAMENAGTEIDFAEKRKLLADNGWRDAGYESPEDAFIDLCIGVMNHSGRGSGFAYRFLVENWYTYSEEIGLEAELMPDRDEWNRVFDGVGDNHLLYSSEISAFEQTEPFRSDQTDGYAEHIRSAEAETYTFPETSAWLHKVTIRDLEPGQNYRVLIRRKNDADETSKYALAEPFHFRTAPAHKDSVTFIMGADTQSETRERKEMTELAAGLDPEFVAIAGDLVMNGMAESEWDAWFDEWHELMVTDEARRVPVLPALGNHDVRGWVAGDFQTDAAFYANRFHLPDPERYYVVEFGEGLVLFTLDSGHTSAFNEELDWFVDSGSYEAGHGPHRVRDSHDGKQKQWLRETLDRYQDRPWLLGQYHINAFATSPHYWEKPRYGRRLMHEHWVPLFEEYEVDLIHEGHGHRLKRTHPVKDGEINEDGVVYIGEGGWGTHMGEPDDMWFVADKGSDHHFWKISLDEGWNNLTGHPVKWIDGEAVRGASFSLERRNKLEN</sequence>
<dbReference type="GO" id="GO:0003993">
    <property type="term" value="F:acid phosphatase activity"/>
    <property type="evidence" value="ECO:0007669"/>
    <property type="project" value="InterPro"/>
</dbReference>